<dbReference type="Gene3D" id="1.10.10.10">
    <property type="entry name" value="Winged helix-like DNA-binding domain superfamily/Winged helix DNA-binding domain"/>
    <property type="match status" value="1"/>
</dbReference>
<dbReference type="InterPro" id="IPR011991">
    <property type="entry name" value="ArsR-like_HTH"/>
</dbReference>
<dbReference type="Pfam" id="PF25583">
    <property type="entry name" value="WCX"/>
    <property type="match status" value="1"/>
</dbReference>
<dbReference type="CDD" id="cd00090">
    <property type="entry name" value="HTH_ARSR"/>
    <property type="match status" value="1"/>
</dbReference>
<dbReference type="InterPro" id="IPR013196">
    <property type="entry name" value="HTH_11"/>
</dbReference>
<evidence type="ECO:0000256" key="1">
    <source>
        <dbReference type="ARBA" id="ARBA00023015"/>
    </source>
</evidence>
<dbReference type="RefSeq" id="WP_295821065.1">
    <property type="nucleotide sequence ID" value="NZ_JBHRZG010000008.1"/>
</dbReference>
<evidence type="ECO:0000313" key="4">
    <source>
        <dbReference type="EMBL" id="MFC3832816.1"/>
    </source>
</evidence>
<evidence type="ECO:0000313" key="5">
    <source>
        <dbReference type="Proteomes" id="UP001595803"/>
    </source>
</evidence>
<dbReference type="SUPFAM" id="SSF46785">
    <property type="entry name" value="Winged helix' DNA-binding domain"/>
    <property type="match status" value="1"/>
</dbReference>
<keyword evidence="2" id="KW-0804">Transcription</keyword>
<feature type="domain" description="HTH deoR-type" evidence="3">
    <location>
        <begin position="4"/>
        <end position="62"/>
    </location>
</feature>
<dbReference type="InterPro" id="IPR057727">
    <property type="entry name" value="WCX_dom"/>
</dbReference>
<keyword evidence="1" id="KW-0805">Transcription regulation</keyword>
<sequence>MYDPSMRVLTVLELLQSREEVTGAELARRLEVSPRTVQRYVARLQDLGIPVEGRRGVGGAYRLNPGFQLPPLMFTGEEALALALGLRALTHLGLHALAPAAQGAGAKLTRTLPHALREDVQALELSVQLDASPWVVGTDATLLAGLLRAVRSRHAVAFTYTAKAAAATTRRADVYRVVHLDGRWYAVGHCRLRGALRSFRLDRMQDVTVLDEPFTPPPDFDALAYLRSTMPEPAAHDVSVWLAVPPEELRGHVSGWHTELSPEDGGTRMRAGRDNLRSFAAFLLGLDCDLRVDGPPELRRMLARLGERGAALGALH</sequence>
<dbReference type="InterPro" id="IPR001034">
    <property type="entry name" value="DeoR_HTH"/>
</dbReference>
<dbReference type="InterPro" id="IPR051534">
    <property type="entry name" value="CBASS_pafABC_assoc_protein"/>
</dbReference>
<reference evidence="5" key="1">
    <citation type="journal article" date="2019" name="Int. J. Syst. Evol. Microbiol.">
        <title>The Global Catalogue of Microorganisms (GCM) 10K type strain sequencing project: providing services to taxonomists for standard genome sequencing and annotation.</title>
        <authorList>
            <consortium name="The Broad Institute Genomics Platform"/>
            <consortium name="The Broad Institute Genome Sequencing Center for Infectious Disease"/>
            <person name="Wu L."/>
            <person name="Ma J."/>
        </authorList>
    </citation>
    <scope>NUCLEOTIDE SEQUENCE [LARGE SCALE GENOMIC DNA]</scope>
    <source>
        <strain evidence="5">CCTCC AB 2017081</strain>
    </source>
</reference>
<evidence type="ECO:0000259" key="3">
    <source>
        <dbReference type="PROSITE" id="PS51000"/>
    </source>
</evidence>
<dbReference type="PROSITE" id="PS51000">
    <property type="entry name" value="HTH_DEOR_2"/>
    <property type="match status" value="1"/>
</dbReference>
<gene>
    <name evidence="4" type="ORF">ACFOSB_08095</name>
</gene>
<proteinExistence type="predicted"/>
<dbReference type="InterPro" id="IPR036390">
    <property type="entry name" value="WH_DNA-bd_sf"/>
</dbReference>
<protein>
    <submittedName>
        <fullName evidence="4">Helix-turn-helix transcriptional regulator</fullName>
    </submittedName>
</protein>
<dbReference type="Pfam" id="PF13280">
    <property type="entry name" value="WYL"/>
    <property type="match status" value="1"/>
</dbReference>
<dbReference type="PIRSF" id="PIRSF016838">
    <property type="entry name" value="PafC"/>
    <property type="match status" value="1"/>
</dbReference>
<dbReference type="Pfam" id="PF08279">
    <property type="entry name" value="HTH_11"/>
    <property type="match status" value="1"/>
</dbReference>
<name>A0ABV7Z9J3_9DEIO</name>
<organism evidence="4 5">
    <name type="scientific">Deinococcus rufus</name>
    <dbReference type="NCBI Taxonomy" id="2136097"/>
    <lineage>
        <taxon>Bacteria</taxon>
        <taxon>Thermotogati</taxon>
        <taxon>Deinococcota</taxon>
        <taxon>Deinococci</taxon>
        <taxon>Deinococcales</taxon>
        <taxon>Deinococcaceae</taxon>
        <taxon>Deinococcus</taxon>
    </lineage>
</organism>
<accession>A0ABV7Z9J3</accession>
<evidence type="ECO:0000256" key="2">
    <source>
        <dbReference type="ARBA" id="ARBA00023163"/>
    </source>
</evidence>
<comment type="caution">
    <text evidence="4">The sequence shown here is derived from an EMBL/GenBank/DDBJ whole genome shotgun (WGS) entry which is preliminary data.</text>
</comment>
<dbReference type="InterPro" id="IPR026881">
    <property type="entry name" value="WYL_dom"/>
</dbReference>
<dbReference type="InterPro" id="IPR028349">
    <property type="entry name" value="PafC-like"/>
</dbReference>
<dbReference type="EMBL" id="JBHRZG010000008">
    <property type="protein sequence ID" value="MFC3832816.1"/>
    <property type="molecule type" value="Genomic_DNA"/>
</dbReference>
<dbReference type="InterPro" id="IPR036388">
    <property type="entry name" value="WH-like_DNA-bd_sf"/>
</dbReference>
<keyword evidence="5" id="KW-1185">Reference proteome</keyword>
<dbReference type="PROSITE" id="PS52050">
    <property type="entry name" value="WYL"/>
    <property type="match status" value="1"/>
</dbReference>
<dbReference type="PANTHER" id="PTHR34580">
    <property type="match status" value="1"/>
</dbReference>
<dbReference type="PANTHER" id="PTHR34580:SF3">
    <property type="entry name" value="PROTEIN PAFB"/>
    <property type="match status" value="1"/>
</dbReference>
<dbReference type="Proteomes" id="UP001595803">
    <property type="component" value="Unassembled WGS sequence"/>
</dbReference>